<dbReference type="Proteomes" id="UP001480595">
    <property type="component" value="Unassembled WGS sequence"/>
</dbReference>
<feature type="transmembrane region" description="Helical" evidence="2">
    <location>
        <begin position="206"/>
        <end position="229"/>
    </location>
</feature>
<feature type="compositionally biased region" description="Polar residues" evidence="1">
    <location>
        <begin position="238"/>
        <end position="262"/>
    </location>
</feature>
<organism evidence="3 4">
    <name type="scientific">Apiospora phragmitis</name>
    <dbReference type="NCBI Taxonomy" id="2905665"/>
    <lineage>
        <taxon>Eukaryota</taxon>
        <taxon>Fungi</taxon>
        <taxon>Dikarya</taxon>
        <taxon>Ascomycota</taxon>
        <taxon>Pezizomycotina</taxon>
        <taxon>Sordariomycetes</taxon>
        <taxon>Xylariomycetidae</taxon>
        <taxon>Amphisphaeriales</taxon>
        <taxon>Apiosporaceae</taxon>
        <taxon>Apiospora</taxon>
    </lineage>
</organism>
<name>A0ABR1X576_9PEZI</name>
<comment type="caution">
    <text evidence="3">The sequence shown here is derived from an EMBL/GenBank/DDBJ whole genome shotgun (WGS) entry which is preliminary data.</text>
</comment>
<feature type="compositionally biased region" description="Low complexity" evidence="1">
    <location>
        <begin position="308"/>
        <end position="328"/>
    </location>
</feature>
<feature type="region of interest" description="Disordered" evidence="1">
    <location>
        <begin position="465"/>
        <end position="488"/>
    </location>
</feature>
<dbReference type="PANTHER" id="PTHR16861">
    <property type="entry name" value="GLYCOPROTEIN 38"/>
    <property type="match status" value="1"/>
</dbReference>
<dbReference type="SUPFAM" id="SSF50044">
    <property type="entry name" value="SH3-domain"/>
    <property type="match status" value="1"/>
</dbReference>
<protein>
    <recommendedName>
        <fullName evidence="5">SH3 domain-containing protein</fullName>
    </recommendedName>
</protein>
<feature type="compositionally biased region" description="Basic and acidic residues" evidence="1">
    <location>
        <begin position="7"/>
        <end position="22"/>
    </location>
</feature>
<evidence type="ECO:0000313" key="4">
    <source>
        <dbReference type="Proteomes" id="UP001480595"/>
    </source>
</evidence>
<sequence>MDTAQDQETRTMGERKRGRVEGRSPSTKVVLASVLAAVSPAVSQSGCVSLAGSKTCPAFSSASVSTGSYLIGLYPFLKDVTDRASFDEQLNSYVRTSYVESKYQTLLGCGNINLLNTTNLYARFTTSVICNAIVQNSIQDCSLKGNAARPLCADSCANFAESEACAGVALPAITPVMTFPPVPTNTNSSAPAPESNKDNNGLSGGAIAGIVIGSVIGLALIAFLLFLCIRLSRRRSNSQKGSVFNQPAPSRGGVSTAQSQPISEKPPNTAPQGYEILPGGRIARMSALEGHSGDSPSRHGGSRHGTSRHGLSSAGGATAAGAAAGYMASRRRGDNHSSSDEFGDSPRSETRAGVLRPPPLTSRRNGSLSSGSILIGEDPQSPTSAAGMSGGVASQQSEQLPFFKDYYSQDDIHPGDSVAVLWAYQPRAVDEFALERGHMLKVVGIWDDGWATGVMIDEMADEWEARRQAQRDSGVSNTSGRVRETSPPVSGEIKAFPLVCVCLPEHWRKTIEGDGSTEAGSSAHPGSQWT</sequence>
<feature type="region of interest" description="Disordered" evidence="1">
    <location>
        <begin position="238"/>
        <end position="393"/>
    </location>
</feature>
<feature type="compositionally biased region" description="Low complexity" evidence="1">
    <location>
        <begin position="366"/>
        <end position="376"/>
    </location>
</feature>
<feature type="compositionally biased region" description="Basic and acidic residues" evidence="1">
    <location>
        <begin position="331"/>
        <end position="350"/>
    </location>
</feature>
<feature type="compositionally biased region" description="Polar residues" evidence="1">
    <location>
        <begin position="380"/>
        <end position="393"/>
    </location>
</feature>
<evidence type="ECO:0000256" key="2">
    <source>
        <dbReference type="SAM" id="Phobius"/>
    </source>
</evidence>
<dbReference type="RefSeq" id="XP_066722104.1">
    <property type="nucleotide sequence ID" value="XM_066851472.1"/>
</dbReference>
<gene>
    <name evidence="3" type="ORF">PG994_000063</name>
</gene>
<feature type="compositionally biased region" description="Polar residues" evidence="1">
    <location>
        <begin position="471"/>
        <end position="480"/>
    </location>
</feature>
<evidence type="ECO:0000256" key="1">
    <source>
        <dbReference type="SAM" id="MobiDB-lite"/>
    </source>
</evidence>
<keyword evidence="2" id="KW-0472">Membrane</keyword>
<accession>A0ABR1X576</accession>
<dbReference type="GeneID" id="92084535"/>
<evidence type="ECO:0008006" key="5">
    <source>
        <dbReference type="Google" id="ProtNLM"/>
    </source>
</evidence>
<reference evidence="3 4" key="1">
    <citation type="submission" date="2023-01" db="EMBL/GenBank/DDBJ databases">
        <title>Analysis of 21 Apiospora genomes using comparative genomics revels a genus with tremendous synthesis potential of carbohydrate active enzymes and secondary metabolites.</title>
        <authorList>
            <person name="Sorensen T."/>
        </authorList>
    </citation>
    <scope>NUCLEOTIDE SEQUENCE [LARGE SCALE GENOMIC DNA]</scope>
    <source>
        <strain evidence="3 4">CBS 135458</strain>
    </source>
</reference>
<evidence type="ECO:0000313" key="3">
    <source>
        <dbReference type="EMBL" id="KAK8090558.1"/>
    </source>
</evidence>
<keyword evidence="2" id="KW-1133">Transmembrane helix</keyword>
<keyword evidence="4" id="KW-1185">Reference proteome</keyword>
<keyword evidence="2" id="KW-0812">Transmembrane</keyword>
<feature type="region of interest" description="Disordered" evidence="1">
    <location>
        <begin position="1"/>
        <end position="24"/>
    </location>
</feature>
<dbReference type="PANTHER" id="PTHR16861:SF4">
    <property type="entry name" value="SH3 DOMAIN PROTEIN (AFU_ORTHOLOGUE AFUA_1G13610)"/>
    <property type="match status" value="1"/>
</dbReference>
<proteinExistence type="predicted"/>
<dbReference type="InterPro" id="IPR036028">
    <property type="entry name" value="SH3-like_dom_sf"/>
</dbReference>
<dbReference type="EMBL" id="JAQQWL010000001">
    <property type="protein sequence ID" value="KAK8090558.1"/>
    <property type="molecule type" value="Genomic_DNA"/>
</dbReference>